<proteinExistence type="predicted"/>
<reference evidence="1 2" key="1">
    <citation type="submission" date="2018-03" db="EMBL/GenBank/DDBJ databases">
        <title>The draft genome of Mesorhizobium sp. 6GN-30.</title>
        <authorList>
            <person name="Liu L."/>
            <person name="Li L."/>
            <person name="Wang T."/>
            <person name="Zhang X."/>
            <person name="Liang L."/>
        </authorList>
    </citation>
    <scope>NUCLEOTIDE SEQUENCE [LARGE SCALE GENOMIC DNA]</scope>
    <source>
        <strain evidence="1 2">6GN30</strain>
    </source>
</reference>
<gene>
    <name evidence="1" type="ORF">C7I84_21245</name>
</gene>
<sequence length="194" mass="21182">MQAPRRGEVEHRRIAADFEQDGLEGIETRGLLGDPQHVGELFGFGDEKVFRRQAETCGQPRRIGPARLPEDVRRADPEQGPDALLLRQQAHERQRETGGRAGIAAGMAVDFGKAAGGKSAAEGRIQALHADGEHVLAACGIQLLRSRLLPLVEAFGQTSLDLRDLMAQGANEILRHGMRCHDDKLPTDIVPVMF</sequence>
<keyword evidence="2" id="KW-1185">Reference proteome</keyword>
<dbReference type="Proteomes" id="UP000241229">
    <property type="component" value="Unassembled WGS sequence"/>
</dbReference>
<accession>A0A2P7S1T8</accession>
<dbReference type="EMBL" id="PXYK01000022">
    <property type="protein sequence ID" value="PSJ56396.1"/>
    <property type="molecule type" value="Genomic_DNA"/>
</dbReference>
<evidence type="ECO:0000313" key="2">
    <source>
        <dbReference type="Proteomes" id="UP000241229"/>
    </source>
</evidence>
<dbReference type="AlphaFoldDB" id="A0A2P7S1T8"/>
<organism evidence="1 2">
    <name type="scientific">Kumtagia ephedrae</name>
    <dbReference type="NCBI Taxonomy" id="2116701"/>
    <lineage>
        <taxon>Bacteria</taxon>
        <taxon>Pseudomonadati</taxon>
        <taxon>Pseudomonadota</taxon>
        <taxon>Alphaproteobacteria</taxon>
        <taxon>Hyphomicrobiales</taxon>
        <taxon>Phyllobacteriaceae</taxon>
        <taxon>Kumtagia</taxon>
    </lineage>
</organism>
<comment type="caution">
    <text evidence="1">The sequence shown here is derived from an EMBL/GenBank/DDBJ whole genome shotgun (WGS) entry which is preliminary data.</text>
</comment>
<name>A0A2P7S1T8_9HYPH</name>
<evidence type="ECO:0000313" key="1">
    <source>
        <dbReference type="EMBL" id="PSJ56396.1"/>
    </source>
</evidence>
<protein>
    <submittedName>
        <fullName evidence="1">Uncharacterized protein</fullName>
    </submittedName>
</protein>